<keyword evidence="10 13" id="KW-0687">Ribonucleoprotein</keyword>
<keyword evidence="8 11" id="KW-0543">Viral nucleoprotein</keyword>
<keyword evidence="6 11" id="KW-0694">RNA-binding</keyword>
<dbReference type="EMBL" id="KY073746">
    <property type="protein sequence ID" value="APD51495.1"/>
    <property type="molecule type" value="Genomic_RNA"/>
</dbReference>
<evidence type="ECO:0000256" key="8">
    <source>
        <dbReference type="ARBA" id="ARBA00023086"/>
    </source>
</evidence>
<evidence type="ECO:0000313" key="17">
    <source>
        <dbReference type="EMBL" id="APD51495.1"/>
    </source>
</evidence>
<comment type="subcellular location">
    <subcellularLocation>
        <location evidence="1">Host cell</location>
    </subcellularLocation>
    <subcellularLocation>
        <location evidence="11">Virion</location>
    </subcellularLocation>
    <text evidence="11">Located inside the virion, complexed with the viral RNA. Probably associates with ER-derived membranes where it participates in viral RNA synthesis and virus budding.</text>
</comment>
<keyword evidence="2 12" id="KW-0597">Phosphoprotein</keyword>
<organism evidence="17">
    <name type="scientific">NL63-related bat coronavirus</name>
    <dbReference type="NCBI Taxonomy" id="1920748"/>
    <lineage>
        <taxon>Viruses</taxon>
        <taxon>Riboviria</taxon>
        <taxon>Orthornavirae</taxon>
        <taxon>Pisuviricota</taxon>
        <taxon>Pisoniviricetes</taxon>
        <taxon>Nidovirales</taxon>
        <taxon>Cornidovirineae</taxon>
        <taxon>Coronaviridae</taxon>
        <taxon>Orthocoronavirinae</taxon>
        <taxon>Alphacoronavirus</taxon>
        <taxon>Setracovirus</taxon>
        <taxon>Alphacoronavirus triaenopis</taxon>
        <taxon>NL63-related bat coronavirus strain BtKYNL63-9b</taxon>
    </lineage>
</organism>
<dbReference type="GO" id="GO:1990904">
    <property type="term" value="C:ribonucleoprotein complex"/>
    <property type="evidence" value="ECO:0007669"/>
    <property type="project" value="UniProtKB-KW"/>
</dbReference>
<evidence type="ECO:0000256" key="6">
    <source>
        <dbReference type="ARBA" id="ARBA00022884"/>
    </source>
</evidence>
<dbReference type="GO" id="GO:0019013">
    <property type="term" value="C:viral nucleocapsid"/>
    <property type="evidence" value="ECO:0007669"/>
    <property type="project" value="UniProtKB-UniRule"/>
</dbReference>
<comment type="function">
    <text evidence="11">Packages the positive strand viral genome RNA into a helical ribonucleocapsid (RNP) and plays a fundamental role during virion assembly through its interactions with the viral genome and membrane protein M. Plays an important role in enhancing the efficiency of subgenomic viral RNA transcription as well as viral replication.</text>
</comment>
<protein>
    <recommendedName>
        <fullName evidence="11">Nucleoprotein</fullName>
    </recommendedName>
</protein>
<dbReference type="GO" id="GO:0043657">
    <property type="term" value="C:host cell"/>
    <property type="evidence" value="ECO:0007669"/>
    <property type="project" value="UniProtKB-SubCell"/>
</dbReference>
<gene>
    <name evidence="17" type="primary">N</name>
</gene>
<dbReference type="PIRSF" id="PIRSF003888">
    <property type="entry name" value="Corona_nucleocap"/>
    <property type="match status" value="1"/>
</dbReference>
<evidence type="ECO:0000259" key="15">
    <source>
        <dbReference type="PROSITE" id="PS51928"/>
    </source>
</evidence>
<dbReference type="InterPro" id="IPR037195">
    <property type="entry name" value="Nucleocapsid_N"/>
</dbReference>
<dbReference type="Pfam" id="PF00937">
    <property type="entry name" value="CoV_nucleocap"/>
    <property type="match status" value="1"/>
</dbReference>
<dbReference type="CDD" id="cd21554">
    <property type="entry name" value="CoV_N-NTD"/>
    <property type="match status" value="1"/>
</dbReference>
<feature type="region of interest" description="Disordered" evidence="14">
    <location>
        <begin position="1"/>
        <end position="26"/>
    </location>
</feature>
<evidence type="ECO:0000256" key="9">
    <source>
        <dbReference type="ARBA" id="ARBA00023163"/>
    </source>
</evidence>
<evidence type="ECO:0000256" key="3">
    <source>
        <dbReference type="ARBA" id="ARBA00022765"/>
    </source>
</evidence>
<evidence type="ECO:0000256" key="7">
    <source>
        <dbReference type="ARBA" id="ARBA00023015"/>
    </source>
</evidence>
<evidence type="ECO:0000256" key="5">
    <source>
        <dbReference type="ARBA" id="ARBA00022844"/>
    </source>
</evidence>
<dbReference type="GO" id="GO:0003723">
    <property type="term" value="F:RNA binding"/>
    <property type="evidence" value="ECO:0007669"/>
    <property type="project" value="UniProtKB-UniRule"/>
</dbReference>
<keyword evidence="4" id="KW-1040">Host Golgi apparatus</keyword>
<keyword evidence="3" id="KW-0013">ADP-ribosylation</keyword>
<proteinExistence type="inferred from homology"/>
<evidence type="ECO:0000256" key="10">
    <source>
        <dbReference type="ARBA" id="ARBA00023274"/>
    </source>
</evidence>
<keyword evidence="9" id="KW-0804">Transcription</keyword>
<feature type="modified residue" description="Phosphoserine; by host" evidence="12">
    <location>
        <position position="373"/>
    </location>
</feature>
<name>A0A1L2KGD9_9ALPC</name>
<feature type="domain" description="CoV N CTD" evidence="16">
    <location>
        <begin position="249"/>
        <end position="363"/>
    </location>
</feature>
<dbReference type="PROSITE" id="PS51929">
    <property type="entry name" value="COV_N_CTD"/>
    <property type="match status" value="1"/>
</dbReference>
<dbReference type="InterPro" id="IPR042548">
    <property type="entry name" value="NCAP_aCoV"/>
</dbReference>
<dbReference type="SUPFAM" id="SSF103068">
    <property type="entry name" value="Nucleocapsid protein dimerization domain"/>
    <property type="match status" value="1"/>
</dbReference>
<evidence type="ECO:0000256" key="1">
    <source>
        <dbReference type="ARBA" id="ARBA00004340"/>
    </source>
</evidence>
<dbReference type="SUPFAM" id="SSF110304">
    <property type="entry name" value="Coronavirus RNA-binding domain"/>
    <property type="match status" value="1"/>
</dbReference>
<feature type="domain" description="CoV N NTD" evidence="15">
    <location>
        <begin position="25"/>
        <end position="147"/>
    </location>
</feature>
<evidence type="ECO:0000259" key="16">
    <source>
        <dbReference type="PROSITE" id="PS51929"/>
    </source>
</evidence>
<dbReference type="CDD" id="cd21595">
    <property type="entry name" value="CoV_N-CTD"/>
    <property type="match status" value="1"/>
</dbReference>
<dbReference type="PROSITE" id="PS51928">
    <property type="entry name" value="COV_N_NTD"/>
    <property type="match status" value="1"/>
</dbReference>
<evidence type="ECO:0000256" key="11">
    <source>
        <dbReference type="PIRNR" id="PIRNR003888"/>
    </source>
</evidence>
<dbReference type="HAMAP" id="MF_04095">
    <property type="entry name" value="ALPHA_CORONA_NCAP"/>
    <property type="match status" value="1"/>
</dbReference>
<keyword evidence="7" id="KW-0805">Transcription regulation</keyword>
<evidence type="ECO:0000256" key="13">
    <source>
        <dbReference type="PROSITE-ProRule" id="PRU01276"/>
    </source>
</evidence>
<dbReference type="InterPro" id="IPR037179">
    <property type="entry name" value="Nucleocapsid_C"/>
</dbReference>
<keyword evidence="5 11" id="KW-0946">Virion</keyword>
<feature type="region of interest" description="Disordered" evidence="14">
    <location>
        <begin position="216"/>
        <end position="269"/>
    </location>
</feature>
<sequence length="433" mass="48311">MATVNWADESDKGNGKGGRGRKGRIDPSYYAPIIVEGNEKPWNVIPKNFVPKGKGGKDEQIGYWNEQPRWRMRKGEKVELPSKWHFYYLGTGPQSKLKFRERAQGVVWVAVNGAKTADTGLGTRKRNQQPIVPTFDVKIPSSITIVEDNDRSAPSSRSQSRGRSESRNENRSNNQSRNQSRNNSRSRSNSRGRSGNPTSPDDLVAAVRAALEGMGFEPIKNSQSGKNTPKSGSATPKKQKSRASSPAPRPASPKKQMDKPRWKRTPNQEEDVVKCFGPRDFDHNFGDSEIVRLGVEAPHYPQLAELVPSQAALLFDSNISTKELKDQVMITYTYSMLVPKDNKHLGPFLQQINAFADGDKVPALPPKVKRQKSKTEKKDDVVDGLNIAAPAFEPKEQREPRPLKFAEVAKHAVDPLDELKVEMVDEVKYESSA</sequence>
<evidence type="ECO:0000256" key="14">
    <source>
        <dbReference type="SAM" id="MobiDB-lite"/>
    </source>
</evidence>
<dbReference type="InterPro" id="IPR044344">
    <property type="entry name" value="N_prot_C_CoV"/>
</dbReference>
<accession>A0A1L2KGD9</accession>
<evidence type="ECO:0000256" key="2">
    <source>
        <dbReference type="ARBA" id="ARBA00022553"/>
    </source>
</evidence>
<evidence type="ECO:0000256" key="4">
    <source>
        <dbReference type="ARBA" id="ARBA00022812"/>
    </source>
</evidence>
<dbReference type="InterPro" id="IPR044345">
    <property type="entry name" value="N_prot_N_CoV"/>
</dbReference>
<dbReference type="InterPro" id="IPR001218">
    <property type="entry name" value="Nucleocap_CoV"/>
</dbReference>
<feature type="region of interest" description="Disordered" evidence="14">
    <location>
        <begin position="143"/>
        <end position="201"/>
    </location>
</feature>
<feature type="compositionally biased region" description="Polar residues" evidence="14">
    <location>
        <begin position="220"/>
        <end position="236"/>
    </location>
</feature>
<feature type="compositionally biased region" description="Low complexity" evidence="14">
    <location>
        <begin position="171"/>
        <end position="196"/>
    </location>
</feature>
<reference evidence="17" key="1">
    <citation type="submission" date="2016-11" db="EMBL/GenBank/DDBJ databases">
        <title>Surveillance of bat coronaviruses in Kenya identifies relatives of human coronaviruses NL63 and 229E and their recombination history.</title>
        <authorList>
            <person name="Tao Y."/>
            <person name="Shi M."/>
            <person name="Chommanard C."/>
            <person name="Queen K."/>
            <person name="Zhang J."/>
            <person name="Markotter W."/>
            <person name="Kuzmin I.V."/>
            <person name="Holmes E.C."/>
            <person name="Tong S."/>
        </authorList>
    </citation>
    <scope>NUCLEOTIDE SEQUENCE</scope>
    <source>
        <strain evidence="17">BtKYNL63-15</strain>
    </source>
</reference>
<evidence type="ECO:0000256" key="12">
    <source>
        <dbReference type="PIRSR" id="PIRSR003888-1"/>
    </source>
</evidence>